<dbReference type="RefSeq" id="XP_064710337.1">
    <property type="nucleotide sequence ID" value="XM_064851334.1"/>
</dbReference>
<dbReference type="PANTHER" id="PTHR34861">
    <property type="match status" value="1"/>
</dbReference>
<accession>A0AAV9NLE0</accession>
<dbReference type="Pfam" id="PF04199">
    <property type="entry name" value="Cyclase"/>
    <property type="match status" value="1"/>
</dbReference>
<comment type="similarity">
    <text evidence="1">Belongs to the Cyclase 1 superfamily.</text>
</comment>
<evidence type="ECO:0000256" key="1">
    <source>
        <dbReference type="ARBA" id="ARBA00007865"/>
    </source>
</evidence>
<dbReference type="InterPro" id="IPR037175">
    <property type="entry name" value="KFase_sf"/>
</dbReference>
<keyword evidence="3" id="KW-1185">Reference proteome</keyword>
<gene>
    <name evidence="2" type="ORF">LTR84_007782</name>
</gene>
<protein>
    <recommendedName>
        <fullName evidence="4">Cyclase</fullName>
    </recommendedName>
</protein>
<evidence type="ECO:0000313" key="3">
    <source>
        <dbReference type="Proteomes" id="UP001358417"/>
    </source>
</evidence>
<organism evidence="2 3">
    <name type="scientific">Exophiala bonariae</name>
    <dbReference type="NCBI Taxonomy" id="1690606"/>
    <lineage>
        <taxon>Eukaryota</taxon>
        <taxon>Fungi</taxon>
        <taxon>Dikarya</taxon>
        <taxon>Ascomycota</taxon>
        <taxon>Pezizomycotina</taxon>
        <taxon>Eurotiomycetes</taxon>
        <taxon>Chaetothyriomycetidae</taxon>
        <taxon>Chaetothyriales</taxon>
        <taxon>Herpotrichiellaceae</taxon>
        <taxon>Exophiala</taxon>
    </lineage>
</organism>
<dbReference type="GO" id="GO:0004061">
    <property type="term" value="F:arylformamidase activity"/>
    <property type="evidence" value="ECO:0007669"/>
    <property type="project" value="InterPro"/>
</dbReference>
<dbReference type="InterPro" id="IPR007325">
    <property type="entry name" value="KFase/CYL"/>
</dbReference>
<dbReference type="PANTHER" id="PTHR34861:SF10">
    <property type="entry name" value="CYCLASE"/>
    <property type="match status" value="1"/>
</dbReference>
<dbReference type="AlphaFoldDB" id="A0AAV9NLE0"/>
<evidence type="ECO:0000313" key="2">
    <source>
        <dbReference type="EMBL" id="KAK5061240.1"/>
    </source>
</evidence>
<name>A0AAV9NLE0_9EURO</name>
<evidence type="ECO:0008006" key="4">
    <source>
        <dbReference type="Google" id="ProtNLM"/>
    </source>
</evidence>
<reference evidence="2 3" key="1">
    <citation type="submission" date="2023-08" db="EMBL/GenBank/DDBJ databases">
        <title>Black Yeasts Isolated from many extreme environments.</title>
        <authorList>
            <person name="Coleine C."/>
            <person name="Stajich J.E."/>
            <person name="Selbmann L."/>
        </authorList>
    </citation>
    <scope>NUCLEOTIDE SEQUENCE [LARGE SCALE GENOMIC DNA]</scope>
    <source>
        <strain evidence="2 3">CCFEE 5792</strain>
    </source>
</reference>
<dbReference type="GeneID" id="89975947"/>
<sequence>MAQLPDWDDLPEVKGMPKGCTWGLFDKNGVKDVFGTLNILTKDVVQAAFAEARDGISISLNWPLGAIKTPGFARKPSEHKVLAFSESPFPCHAFDDEVSFNTQTSSQWDSLAHYLHQATQQAYNGAKVTKDALVQGFGDEDKEHQYPTLNHWHERGGVVARGVLIDYKAYADTHGLKYNLFNNDQIKIEDIEKIAQHQGVEFKLGDILIVRSGFTEALGAMTAEQQDEAMSAHRVIGVEGTESAAKWVWNKHFAAVAGDMIAFENLPPIVDGKEGTVKDLVLHSYLISLMGMSIGELWDLKALSEHCAEVKRYSFLLTSVPLNQPGAVGSPPNVLAIF</sequence>
<dbReference type="EMBL" id="JAVRRD010000003">
    <property type="protein sequence ID" value="KAK5061240.1"/>
    <property type="molecule type" value="Genomic_DNA"/>
</dbReference>
<dbReference type="GO" id="GO:0019441">
    <property type="term" value="P:L-tryptophan catabolic process to kynurenine"/>
    <property type="evidence" value="ECO:0007669"/>
    <property type="project" value="InterPro"/>
</dbReference>
<proteinExistence type="inferred from homology"/>
<dbReference type="Proteomes" id="UP001358417">
    <property type="component" value="Unassembled WGS sequence"/>
</dbReference>
<dbReference type="SUPFAM" id="SSF102198">
    <property type="entry name" value="Putative cyclase"/>
    <property type="match status" value="1"/>
</dbReference>
<comment type="caution">
    <text evidence="2">The sequence shown here is derived from an EMBL/GenBank/DDBJ whole genome shotgun (WGS) entry which is preliminary data.</text>
</comment>
<dbReference type="Gene3D" id="3.50.30.50">
    <property type="entry name" value="Putative cyclase"/>
    <property type="match status" value="1"/>
</dbReference>